<dbReference type="EMBL" id="BARW01011169">
    <property type="protein sequence ID" value="GAI84724.1"/>
    <property type="molecule type" value="Genomic_DNA"/>
</dbReference>
<reference evidence="1" key="1">
    <citation type="journal article" date="2014" name="Front. Microbiol.">
        <title>High frequency of phylogenetically diverse reductive dehalogenase-homologous genes in deep subseafloor sedimentary metagenomes.</title>
        <authorList>
            <person name="Kawai M."/>
            <person name="Futagami T."/>
            <person name="Toyoda A."/>
            <person name="Takaki Y."/>
            <person name="Nishi S."/>
            <person name="Hori S."/>
            <person name="Arai W."/>
            <person name="Tsubouchi T."/>
            <person name="Morono Y."/>
            <person name="Uchiyama I."/>
            <person name="Ito T."/>
            <person name="Fujiyama A."/>
            <person name="Inagaki F."/>
            <person name="Takami H."/>
        </authorList>
    </citation>
    <scope>NUCLEOTIDE SEQUENCE</scope>
    <source>
        <strain evidence="1">Expedition CK06-06</strain>
    </source>
</reference>
<proteinExistence type="predicted"/>
<dbReference type="InterPro" id="IPR007757">
    <property type="entry name" value="MT-A70-like"/>
</dbReference>
<evidence type="ECO:0000313" key="1">
    <source>
        <dbReference type="EMBL" id="GAI84724.1"/>
    </source>
</evidence>
<dbReference type="PROSITE" id="PS51143">
    <property type="entry name" value="MT_A70"/>
    <property type="match status" value="1"/>
</dbReference>
<protein>
    <submittedName>
        <fullName evidence="1">Uncharacterized protein</fullName>
    </submittedName>
</protein>
<organism evidence="1">
    <name type="scientific">marine sediment metagenome</name>
    <dbReference type="NCBI Taxonomy" id="412755"/>
    <lineage>
        <taxon>unclassified sequences</taxon>
        <taxon>metagenomes</taxon>
        <taxon>ecological metagenomes</taxon>
    </lineage>
</organism>
<sequence length="63" mass="7634">MKKIVRKVRPNQRIELDYPTMSIQEIKDLSVYKWADPQGCHIYLWTTHKYLPNAFRILEAWEA</sequence>
<comment type="caution">
    <text evidence="1">The sequence shown here is derived from an EMBL/GenBank/DDBJ whole genome shotgun (WGS) entry which is preliminary data.</text>
</comment>
<dbReference type="AlphaFoldDB" id="X1TXF6"/>
<accession>X1TXF6</accession>
<gene>
    <name evidence="1" type="ORF">S12H4_21655</name>
</gene>
<name>X1TXF6_9ZZZZ</name>
<feature type="non-terminal residue" evidence="1">
    <location>
        <position position="63"/>
    </location>
</feature>